<organism evidence="2 3">
    <name type="scientific">Mycolicibacterium conceptionense</name>
    <dbReference type="NCBI Taxonomy" id="451644"/>
    <lineage>
        <taxon>Bacteria</taxon>
        <taxon>Bacillati</taxon>
        <taxon>Actinomycetota</taxon>
        <taxon>Actinomycetes</taxon>
        <taxon>Mycobacteriales</taxon>
        <taxon>Mycobacteriaceae</taxon>
        <taxon>Mycolicibacterium</taxon>
    </lineage>
</organism>
<accession>A0A0J8WSB9</accession>
<dbReference type="AlphaFoldDB" id="A0A0J8WSB9"/>
<dbReference type="GO" id="GO:0005524">
    <property type="term" value="F:ATP binding"/>
    <property type="evidence" value="ECO:0007669"/>
    <property type="project" value="InterPro"/>
</dbReference>
<name>A0A0J8WSB9_9MYCO</name>
<feature type="domain" description="Protein kinase" evidence="1">
    <location>
        <begin position="99"/>
        <end position="357"/>
    </location>
</feature>
<dbReference type="PROSITE" id="PS50011">
    <property type="entry name" value="PROTEIN_KINASE_DOM"/>
    <property type="match status" value="1"/>
</dbReference>
<evidence type="ECO:0000313" key="2">
    <source>
        <dbReference type="EMBL" id="KMV15904.1"/>
    </source>
</evidence>
<evidence type="ECO:0000313" key="3">
    <source>
        <dbReference type="Proteomes" id="UP000037594"/>
    </source>
</evidence>
<comment type="caution">
    <text evidence="2">The sequence shown here is derived from an EMBL/GenBank/DDBJ whole genome shotgun (WGS) entry which is preliminary data.</text>
</comment>
<dbReference type="InterPro" id="IPR011009">
    <property type="entry name" value="Kinase-like_dom_sf"/>
</dbReference>
<dbReference type="InterPro" id="IPR000719">
    <property type="entry name" value="Prot_kinase_dom"/>
</dbReference>
<dbReference type="RefSeq" id="WP_048896159.1">
    <property type="nucleotide sequence ID" value="NZ_LFOD01000025.1"/>
</dbReference>
<protein>
    <recommendedName>
        <fullName evidence="1">Protein kinase domain-containing protein</fullName>
    </recommendedName>
</protein>
<dbReference type="PATRIC" id="fig|451644.5.peg.4666"/>
<evidence type="ECO:0000259" key="1">
    <source>
        <dbReference type="PROSITE" id="PS50011"/>
    </source>
</evidence>
<reference evidence="2 3" key="1">
    <citation type="submission" date="2015-06" db="EMBL/GenBank/DDBJ databases">
        <title>Genome sequence of Mycobacterium conceptionense strain MLE.</title>
        <authorList>
            <person name="Greninger A.L."/>
            <person name="Cunningham G."/>
            <person name="Chiu C.Y."/>
            <person name="Miller S."/>
        </authorList>
    </citation>
    <scope>NUCLEOTIDE SEQUENCE [LARGE SCALE GENOMIC DNA]</scope>
    <source>
        <strain evidence="2 3">MLE</strain>
    </source>
</reference>
<dbReference type="SUPFAM" id="SSF56112">
    <property type="entry name" value="Protein kinase-like (PK-like)"/>
    <property type="match status" value="1"/>
</dbReference>
<sequence length="357" mass="37380">MTETTTEQMLDAVTAARTAADLFGPVGGPARGAKRTFRLYAARLHPDRAASAGLDVAVAAAAFDRLTSLYEQWTSGGKTSTAADPGVPDFTVVGRNGTYTATGIPAAGTVSAVYTGTTADGTDVAIKVPRSPASNRFIEGERAALAAIAKLTAKPDDAWLTPYFPALIDTATVADGAGTERAVNVLNALGAREGFVDLATVAARLGGLDGRDWAWIHRRLLRAVAGAHLAGVVHGAIVAENVLIHPEGHGVVLAGWSLATTPGQPLPGRIASRSSAYPPDTDEKASPALDVYMVHALMVSMLAPTERRQLAFARGCMQTAPGMRPTAASLLGEYDDLLEDLYGRRRFRVFPYTVDAA</sequence>
<dbReference type="EMBL" id="LFOD01000025">
    <property type="protein sequence ID" value="KMV15904.1"/>
    <property type="molecule type" value="Genomic_DNA"/>
</dbReference>
<proteinExistence type="predicted"/>
<dbReference type="GO" id="GO:0004672">
    <property type="term" value="F:protein kinase activity"/>
    <property type="evidence" value="ECO:0007669"/>
    <property type="project" value="InterPro"/>
</dbReference>
<dbReference type="Gene3D" id="1.10.510.10">
    <property type="entry name" value="Transferase(Phosphotransferase) domain 1"/>
    <property type="match status" value="1"/>
</dbReference>
<gene>
    <name evidence="2" type="ORF">ACT17_22610</name>
</gene>
<dbReference type="Proteomes" id="UP000037594">
    <property type="component" value="Unassembled WGS sequence"/>
</dbReference>